<proteinExistence type="predicted"/>
<protein>
    <submittedName>
        <fullName evidence="2">Uncharacterized protein</fullName>
    </submittedName>
</protein>
<dbReference type="AlphaFoldDB" id="A0A6I4UIN0"/>
<dbReference type="EMBL" id="JACICE010000001">
    <property type="protein sequence ID" value="MBB3775005.1"/>
    <property type="molecule type" value="Genomic_DNA"/>
</dbReference>
<organism evidence="2 3">
    <name type="scientific">Erythrobacter ramosus</name>
    <dbReference type="NCBI Taxonomy" id="35811"/>
    <lineage>
        <taxon>Bacteria</taxon>
        <taxon>Pseudomonadati</taxon>
        <taxon>Pseudomonadota</taxon>
        <taxon>Alphaproteobacteria</taxon>
        <taxon>Sphingomonadales</taxon>
        <taxon>Erythrobacteraceae</taxon>
        <taxon>Erythrobacter/Porphyrobacter group</taxon>
        <taxon>Erythrobacter</taxon>
    </lineage>
</organism>
<evidence type="ECO:0000313" key="2">
    <source>
        <dbReference type="EMBL" id="MXP37365.1"/>
    </source>
</evidence>
<evidence type="ECO:0000313" key="4">
    <source>
        <dbReference type="Proteomes" id="UP000548685"/>
    </source>
</evidence>
<comment type="caution">
    <text evidence="2">The sequence shown here is derived from an EMBL/GenBank/DDBJ whole genome shotgun (WGS) entry which is preliminary data.</text>
</comment>
<gene>
    <name evidence="1" type="ORF">FHS52_000948</name>
    <name evidence="2" type="ORF">GRI59_01900</name>
</gene>
<dbReference type="Proteomes" id="UP000548685">
    <property type="component" value="Unassembled WGS sequence"/>
</dbReference>
<evidence type="ECO:0000313" key="3">
    <source>
        <dbReference type="Proteomes" id="UP000430021"/>
    </source>
</evidence>
<reference evidence="2 3" key="1">
    <citation type="submission" date="2019-12" db="EMBL/GenBank/DDBJ databases">
        <title>Genomic-based taxomic classification of the family Erythrobacteraceae.</title>
        <authorList>
            <person name="Xu L."/>
        </authorList>
    </citation>
    <scope>NUCLEOTIDE SEQUENCE [LARGE SCALE GENOMIC DNA]</scope>
    <source>
        <strain evidence="2 3">JCM 10282</strain>
    </source>
</reference>
<dbReference type="RefSeq" id="WP_160759506.1">
    <property type="nucleotide sequence ID" value="NZ_BAAADZ010000002.1"/>
</dbReference>
<name>A0A6I4UIN0_9SPHN</name>
<keyword evidence="4" id="KW-1185">Reference proteome</keyword>
<reference evidence="1 4" key="2">
    <citation type="submission" date="2020-08" db="EMBL/GenBank/DDBJ databases">
        <title>Genomic Encyclopedia of Type Strains, Phase IV (KMG-IV): sequencing the most valuable type-strain genomes for metagenomic binning, comparative biology and taxonomic classification.</title>
        <authorList>
            <person name="Goeker M."/>
        </authorList>
    </citation>
    <scope>NUCLEOTIDE SEQUENCE [LARGE SCALE GENOMIC DNA]</scope>
    <source>
        <strain evidence="1 4">DSM 8510</strain>
    </source>
</reference>
<evidence type="ECO:0000313" key="1">
    <source>
        <dbReference type="EMBL" id="MBB3775005.1"/>
    </source>
</evidence>
<dbReference type="Proteomes" id="UP000430021">
    <property type="component" value="Unassembled WGS sequence"/>
</dbReference>
<accession>A0A6I4UIN0</accession>
<sequence length="151" mass="16898">MAALVKKLREPFVLTARIGPNDISYHLAQNVDHGFSEILAFEMSAAIETIHPKFKRHLGKDLLISFTGSGRASRDDFRDEDENAIYLLDLRAESRYLSGVIPSDALWALPGLIEAGHISYLVVCFEPPRQGRGIVRSIEFVSEAKLADYRP</sequence>
<dbReference type="EMBL" id="WTYB01000001">
    <property type="protein sequence ID" value="MXP37365.1"/>
    <property type="molecule type" value="Genomic_DNA"/>
</dbReference>